<dbReference type="SUPFAM" id="SSF158499">
    <property type="entry name" value="DnaD domain-like"/>
    <property type="match status" value="1"/>
</dbReference>
<accession>A0A1H0YQC4</accession>
<reference evidence="4 5" key="1">
    <citation type="submission" date="2016-10" db="EMBL/GenBank/DDBJ databases">
        <authorList>
            <person name="de Groot N.N."/>
        </authorList>
    </citation>
    <scope>NUCLEOTIDE SEQUENCE [LARGE SCALE GENOMIC DNA]</scope>
    <source>
        <strain evidence="4 5">Sb05</strain>
    </source>
</reference>
<dbReference type="Pfam" id="PF07261">
    <property type="entry name" value="DnaB_2"/>
    <property type="match status" value="1"/>
</dbReference>
<dbReference type="Proteomes" id="UP000182870">
    <property type="component" value="Unassembled WGS sequence"/>
</dbReference>
<gene>
    <name evidence="4" type="ORF">SAMN05216392_0806</name>
</gene>
<organism evidence="4 5">
    <name type="scientific">Streptococcus equinus</name>
    <name type="common">Streptococcus bovis</name>
    <dbReference type="NCBI Taxonomy" id="1335"/>
    <lineage>
        <taxon>Bacteria</taxon>
        <taxon>Bacillati</taxon>
        <taxon>Bacillota</taxon>
        <taxon>Bacilli</taxon>
        <taxon>Lactobacillales</taxon>
        <taxon>Streptococcaceae</taxon>
        <taxon>Streptococcus</taxon>
    </lineage>
</organism>
<evidence type="ECO:0000313" key="4">
    <source>
        <dbReference type="EMBL" id="SDQ17384.1"/>
    </source>
</evidence>
<proteinExistence type="inferred from homology"/>
<feature type="domain" description="DnaB/C C-terminal" evidence="3">
    <location>
        <begin position="170"/>
        <end position="240"/>
    </location>
</feature>
<dbReference type="InterPro" id="IPR034829">
    <property type="entry name" value="DnaD-like_sf"/>
</dbReference>
<evidence type="ECO:0000256" key="2">
    <source>
        <dbReference type="SAM" id="MobiDB-lite"/>
    </source>
</evidence>
<dbReference type="OrthoDB" id="9788567at2"/>
<dbReference type="Gene3D" id="1.10.10.630">
    <property type="entry name" value="DnaD domain-like"/>
    <property type="match status" value="1"/>
</dbReference>
<comment type="similarity">
    <text evidence="1">Belongs to the DnaB/DnaD family.</text>
</comment>
<evidence type="ECO:0000256" key="1">
    <source>
        <dbReference type="ARBA" id="ARBA00093462"/>
    </source>
</evidence>
<evidence type="ECO:0000259" key="3">
    <source>
        <dbReference type="Pfam" id="PF07261"/>
    </source>
</evidence>
<evidence type="ECO:0000313" key="5">
    <source>
        <dbReference type="Proteomes" id="UP000182870"/>
    </source>
</evidence>
<dbReference type="InterPro" id="IPR053162">
    <property type="entry name" value="DnaD"/>
</dbReference>
<name>A0A1H0YQC4_STREI</name>
<dbReference type="RefSeq" id="WP_081340992.1">
    <property type="nucleotide sequence ID" value="NZ_FNKE01000001.1"/>
</dbReference>
<dbReference type="PANTHER" id="PTHR37293">
    <property type="entry name" value="PHAGE REPLICATION PROTEIN-RELATED"/>
    <property type="match status" value="1"/>
</dbReference>
<dbReference type="EMBL" id="FNKE01000001">
    <property type="protein sequence ID" value="SDQ17384.1"/>
    <property type="molecule type" value="Genomic_DNA"/>
</dbReference>
<dbReference type="InterPro" id="IPR006343">
    <property type="entry name" value="DnaB/C_C"/>
</dbReference>
<dbReference type="PANTHER" id="PTHR37293:SF6">
    <property type="entry name" value="DNA REPLICATION PROTEIN DNAD"/>
    <property type="match status" value="1"/>
</dbReference>
<protein>
    <submittedName>
        <fullName evidence="4">DnaD and phage-associated domain-containing protein</fullName>
    </submittedName>
</protein>
<dbReference type="AlphaFoldDB" id="A0A1H0YQC4"/>
<dbReference type="NCBIfam" id="TIGR01446">
    <property type="entry name" value="DnaD_dom"/>
    <property type="match status" value="1"/>
</dbReference>
<feature type="region of interest" description="Disordered" evidence="2">
    <location>
        <begin position="242"/>
        <end position="268"/>
    </location>
</feature>
<sequence>MAQRRMFSKDITSSDLFVDMPASSQLLYFQLGMEADDEGFIGNAKMLSRAYGANNDDLKLLQAKGFIIIFESGVTVVRDWKINNQIRKDRFKPTIYQNEKSLLSVSPTGSYQLGNQMTTSWQPNDNQFGNQMATQYRIGKDSKGKVRLGKESAVEKTSNQSATNIKNISDYFQQEIGILSPNQLEQLLDYLEIDGFEVDVIKRAIDKAANSAKRSFGYVNGILRGWKQNGIKTLAQVDEEQRKFQESKGLPKSNTEDLHNIVDPDFGF</sequence>